<dbReference type="Pfam" id="PF07963">
    <property type="entry name" value="N_methyl"/>
    <property type="match status" value="1"/>
</dbReference>
<sequence length="35" mass="3875">MKAIQKKRKGFTLAELVVVVTILGILMVIAVTRFS</sequence>
<proteinExistence type="predicted"/>
<dbReference type="InterPro" id="IPR012902">
    <property type="entry name" value="N_methyl_site"/>
</dbReference>
<feature type="non-terminal residue" evidence="2">
    <location>
        <position position="35"/>
    </location>
</feature>
<dbReference type="Gene3D" id="3.30.700.10">
    <property type="entry name" value="Glycoprotein, Type 4 Pilin"/>
    <property type="match status" value="1"/>
</dbReference>
<organism evidence="2 3">
    <name type="scientific">Filifactor villosus</name>
    <dbReference type="NCBI Taxonomy" id="29374"/>
    <lineage>
        <taxon>Bacteria</taxon>
        <taxon>Bacillati</taxon>
        <taxon>Bacillota</taxon>
        <taxon>Clostridia</taxon>
        <taxon>Peptostreptococcales</taxon>
        <taxon>Filifactoraceae</taxon>
        <taxon>Filifactor</taxon>
    </lineage>
</organism>
<reference evidence="3" key="1">
    <citation type="journal article" date="2019" name="Int. J. Syst. Evol. Microbiol.">
        <title>The Global Catalogue of Microorganisms (GCM) 10K type strain sequencing project: providing services to taxonomists for standard genome sequencing and annotation.</title>
        <authorList>
            <consortium name="The Broad Institute Genomics Platform"/>
            <consortium name="The Broad Institute Genome Sequencing Center for Infectious Disease"/>
            <person name="Wu L."/>
            <person name="Ma J."/>
        </authorList>
    </citation>
    <scope>NUCLEOTIDE SEQUENCE [LARGE SCALE GENOMIC DNA]</scope>
    <source>
        <strain evidence="3">CCUG 46385</strain>
    </source>
</reference>
<dbReference type="RefSeq" id="WP_379787677.1">
    <property type="nucleotide sequence ID" value="NZ_JBHSHL010000013.1"/>
</dbReference>
<keyword evidence="1" id="KW-0472">Membrane</keyword>
<dbReference type="EMBL" id="JBHSHL010000013">
    <property type="protein sequence ID" value="MFC4804181.1"/>
    <property type="molecule type" value="Genomic_DNA"/>
</dbReference>
<dbReference type="Proteomes" id="UP001595916">
    <property type="component" value="Unassembled WGS sequence"/>
</dbReference>
<keyword evidence="1" id="KW-1133">Transmembrane helix</keyword>
<comment type="caution">
    <text evidence="2">The sequence shown here is derived from an EMBL/GenBank/DDBJ whole genome shotgun (WGS) entry which is preliminary data.</text>
</comment>
<evidence type="ECO:0000313" key="3">
    <source>
        <dbReference type="Proteomes" id="UP001595916"/>
    </source>
</evidence>
<dbReference type="InterPro" id="IPR045584">
    <property type="entry name" value="Pilin-like"/>
</dbReference>
<feature type="transmembrane region" description="Helical" evidence="1">
    <location>
        <begin position="12"/>
        <end position="32"/>
    </location>
</feature>
<keyword evidence="3" id="KW-1185">Reference proteome</keyword>
<dbReference type="NCBIfam" id="TIGR02532">
    <property type="entry name" value="IV_pilin_GFxxxE"/>
    <property type="match status" value="1"/>
</dbReference>
<keyword evidence="1" id="KW-0812">Transmembrane</keyword>
<evidence type="ECO:0000256" key="1">
    <source>
        <dbReference type="SAM" id="Phobius"/>
    </source>
</evidence>
<dbReference type="SUPFAM" id="SSF54523">
    <property type="entry name" value="Pili subunits"/>
    <property type="match status" value="1"/>
</dbReference>
<accession>A0ABV9QKK2</accession>
<gene>
    <name evidence="2" type="ORF">ACFO4R_03720</name>
</gene>
<protein>
    <submittedName>
        <fullName evidence="2">Type IV pilin protein</fullName>
    </submittedName>
</protein>
<evidence type="ECO:0000313" key="2">
    <source>
        <dbReference type="EMBL" id="MFC4804181.1"/>
    </source>
</evidence>
<name>A0ABV9QKK2_9FIRM</name>